<comment type="subcellular location">
    <subcellularLocation>
        <location evidence="9">Cell membrane</location>
        <topology evidence="9">Multi-pass membrane protein</topology>
    </subcellularLocation>
</comment>
<dbReference type="PANTHER" id="PTHR33695">
    <property type="entry name" value="LIPOPROTEIN SIGNAL PEPTIDASE"/>
    <property type="match status" value="1"/>
</dbReference>
<evidence type="ECO:0000313" key="11">
    <source>
        <dbReference type="EMBL" id="MFC5994476.1"/>
    </source>
</evidence>
<reference evidence="12" key="1">
    <citation type="journal article" date="2019" name="Int. J. Syst. Evol. Microbiol.">
        <title>The Global Catalogue of Microorganisms (GCM) 10K type strain sequencing project: providing services to taxonomists for standard genome sequencing and annotation.</title>
        <authorList>
            <consortium name="The Broad Institute Genomics Platform"/>
            <consortium name="The Broad Institute Genome Sequencing Center for Infectious Disease"/>
            <person name="Wu L."/>
            <person name="Ma J."/>
        </authorList>
    </citation>
    <scope>NUCLEOTIDE SEQUENCE [LARGE SCALE GENOMIC DNA]</scope>
    <source>
        <strain evidence="12">CCM 8391</strain>
    </source>
</reference>
<keyword evidence="5 9" id="KW-0064">Aspartyl protease</keyword>
<feature type="transmembrane region" description="Helical" evidence="9">
    <location>
        <begin position="96"/>
        <end position="114"/>
    </location>
</feature>
<evidence type="ECO:0000256" key="9">
    <source>
        <dbReference type="HAMAP-Rule" id="MF_00161"/>
    </source>
</evidence>
<dbReference type="EMBL" id="JBHSQW010000023">
    <property type="protein sequence ID" value="MFC5994476.1"/>
    <property type="molecule type" value="Genomic_DNA"/>
</dbReference>
<feature type="active site" evidence="9">
    <location>
        <position position="130"/>
    </location>
</feature>
<dbReference type="InterPro" id="IPR001872">
    <property type="entry name" value="Peptidase_A8"/>
</dbReference>
<keyword evidence="6 9" id="KW-0378">Hydrolase</keyword>
<feature type="transmembrane region" description="Helical" evidence="9">
    <location>
        <begin position="134"/>
        <end position="160"/>
    </location>
</feature>
<evidence type="ECO:0000256" key="5">
    <source>
        <dbReference type="ARBA" id="ARBA00022750"/>
    </source>
</evidence>
<accession>A0ABW1J182</accession>
<evidence type="ECO:0000256" key="3">
    <source>
        <dbReference type="ARBA" id="ARBA00022670"/>
    </source>
</evidence>
<dbReference type="RefSeq" id="WP_379584508.1">
    <property type="nucleotide sequence ID" value="NZ_JBHSQW010000023.1"/>
</dbReference>
<dbReference type="EC" id="3.4.23.36" evidence="9"/>
<sequence>MTTSEESGATARRMLPWVLLLAAGVVAVDQLTKRWAETTLVRGEATPVVGEVIQWRLIYNPGAAFGLAAGFTWVLTVVAALAVVGLVVLAARGLTLSWAIGVGVLLGGAVSHLGDRLLREPGFGRGHIVDFIDYNGYFVGNVADIALVGGAAFVGLLSVIGVDLRPGEAPHPALRASRQIR</sequence>
<dbReference type="HAMAP" id="MF_00161">
    <property type="entry name" value="LspA"/>
    <property type="match status" value="1"/>
</dbReference>
<comment type="caution">
    <text evidence="9">Lacks conserved residue(s) required for the propagation of feature annotation.</text>
</comment>
<keyword evidence="8 9" id="KW-0472">Membrane</keyword>
<comment type="caution">
    <text evidence="11">The sequence shown here is derived from an EMBL/GenBank/DDBJ whole genome shotgun (WGS) entry which is preliminary data.</text>
</comment>
<evidence type="ECO:0000313" key="12">
    <source>
        <dbReference type="Proteomes" id="UP001596302"/>
    </source>
</evidence>
<dbReference type="PRINTS" id="PR00781">
    <property type="entry name" value="LIPOSIGPTASE"/>
</dbReference>
<keyword evidence="2 9" id="KW-1003">Cell membrane</keyword>
<evidence type="ECO:0000256" key="10">
    <source>
        <dbReference type="RuleBase" id="RU004181"/>
    </source>
</evidence>
<evidence type="ECO:0000256" key="7">
    <source>
        <dbReference type="ARBA" id="ARBA00022989"/>
    </source>
</evidence>
<evidence type="ECO:0000256" key="4">
    <source>
        <dbReference type="ARBA" id="ARBA00022692"/>
    </source>
</evidence>
<comment type="similarity">
    <text evidence="1 9 10">Belongs to the peptidase A8 family.</text>
</comment>
<dbReference type="Pfam" id="PF01252">
    <property type="entry name" value="Peptidase_A8"/>
    <property type="match status" value="1"/>
</dbReference>
<name>A0ABW1J182_9PSEU</name>
<feature type="transmembrane region" description="Helical" evidence="9">
    <location>
        <begin position="64"/>
        <end position="89"/>
    </location>
</feature>
<comment type="function">
    <text evidence="9">This protein specifically catalyzes the removal of signal peptides from prolipoproteins.</text>
</comment>
<protein>
    <recommendedName>
        <fullName evidence="9">Lipoprotein signal peptidase</fullName>
        <ecNumber evidence="9">3.4.23.36</ecNumber>
    </recommendedName>
    <alternativeName>
        <fullName evidence="9">Prolipoprotein signal peptidase</fullName>
    </alternativeName>
    <alternativeName>
        <fullName evidence="9">Signal peptidase II</fullName>
        <shortName evidence="9">SPase II</shortName>
    </alternativeName>
</protein>
<evidence type="ECO:0000256" key="8">
    <source>
        <dbReference type="ARBA" id="ARBA00023136"/>
    </source>
</evidence>
<gene>
    <name evidence="9" type="primary">lspA</name>
    <name evidence="11" type="ORF">ACFQE5_09660</name>
</gene>
<keyword evidence="12" id="KW-1185">Reference proteome</keyword>
<evidence type="ECO:0000256" key="1">
    <source>
        <dbReference type="ARBA" id="ARBA00006139"/>
    </source>
</evidence>
<proteinExistence type="inferred from homology"/>
<evidence type="ECO:0000256" key="2">
    <source>
        <dbReference type="ARBA" id="ARBA00022475"/>
    </source>
</evidence>
<comment type="catalytic activity">
    <reaction evidence="9">
        <text>Release of signal peptides from bacterial membrane prolipoproteins. Hydrolyzes -Xaa-Yaa-Zaa-|-(S,diacylglyceryl)Cys-, in which Xaa is hydrophobic (preferably Leu), and Yaa (Ala or Ser) and Zaa (Gly or Ala) have small, neutral side chains.</text>
        <dbReference type="EC" id="3.4.23.36"/>
    </reaction>
</comment>
<keyword evidence="3 9" id="KW-0645">Protease</keyword>
<comment type="pathway">
    <text evidence="9">Protein modification; lipoprotein biosynthesis (signal peptide cleavage).</text>
</comment>
<feature type="active site" evidence="9">
    <location>
        <position position="144"/>
    </location>
</feature>
<dbReference type="Proteomes" id="UP001596302">
    <property type="component" value="Unassembled WGS sequence"/>
</dbReference>
<dbReference type="PANTHER" id="PTHR33695:SF1">
    <property type="entry name" value="LIPOPROTEIN SIGNAL PEPTIDASE"/>
    <property type="match status" value="1"/>
</dbReference>
<evidence type="ECO:0000256" key="6">
    <source>
        <dbReference type="ARBA" id="ARBA00022801"/>
    </source>
</evidence>
<keyword evidence="7 9" id="KW-1133">Transmembrane helix</keyword>
<organism evidence="11 12">
    <name type="scientific">Pseudonocardia hispaniensis</name>
    <dbReference type="NCBI Taxonomy" id="904933"/>
    <lineage>
        <taxon>Bacteria</taxon>
        <taxon>Bacillati</taxon>
        <taxon>Actinomycetota</taxon>
        <taxon>Actinomycetes</taxon>
        <taxon>Pseudonocardiales</taxon>
        <taxon>Pseudonocardiaceae</taxon>
        <taxon>Pseudonocardia</taxon>
    </lineage>
</organism>
<keyword evidence="4 9" id="KW-0812">Transmembrane</keyword>